<dbReference type="EMBL" id="QEAP01000230">
    <property type="protein sequence ID" value="TPX72087.1"/>
    <property type="molecule type" value="Genomic_DNA"/>
</dbReference>
<dbReference type="GO" id="GO:0003735">
    <property type="term" value="F:structural constituent of ribosome"/>
    <property type="evidence" value="ECO:0007669"/>
    <property type="project" value="InterPro"/>
</dbReference>
<comment type="similarity">
    <text evidence="2">Belongs to the mitochondrion-specific ribosomal protein mL41 family.</text>
</comment>
<dbReference type="Pfam" id="PF09809">
    <property type="entry name" value="MRP-L27"/>
    <property type="match status" value="1"/>
</dbReference>
<keyword evidence="8" id="KW-1185">Reference proteome</keyword>
<dbReference type="OrthoDB" id="408933at2759"/>
<dbReference type="STRING" id="246404.A0A507F8Z8"/>
<evidence type="ECO:0000313" key="8">
    <source>
        <dbReference type="Proteomes" id="UP000320333"/>
    </source>
</evidence>
<gene>
    <name evidence="7" type="ORF">CcCBS67573_g05895</name>
</gene>
<dbReference type="GO" id="GO:0006412">
    <property type="term" value="P:translation"/>
    <property type="evidence" value="ECO:0007669"/>
    <property type="project" value="TreeGrafter"/>
</dbReference>
<organism evidence="7 8">
    <name type="scientific">Chytriomyces confervae</name>
    <dbReference type="NCBI Taxonomy" id="246404"/>
    <lineage>
        <taxon>Eukaryota</taxon>
        <taxon>Fungi</taxon>
        <taxon>Fungi incertae sedis</taxon>
        <taxon>Chytridiomycota</taxon>
        <taxon>Chytridiomycota incertae sedis</taxon>
        <taxon>Chytridiomycetes</taxon>
        <taxon>Chytridiales</taxon>
        <taxon>Chytriomycetaceae</taxon>
        <taxon>Chytriomyces</taxon>
    </lineage>
</organism>
<sequence length="109" mass="12228">MPARVLNPKLGNKNFYKGRGSGAMGRWTPKGNYVLEPFRFRQYMIPDLSGCQFTPYVNPNISKAASSFTHSVRDYFKTDALPADLPLSLVRNMQRAARDVSKSLINGSK</sequence>
<keyword evidence="6" id="KW-0687">Ribonucleoprotein</keyword>
<evidence type="ECO:0000313" key="7">
    <source>
        <dbReference type="EMBL" id="TPX72087.1"/>
    </source>
</evidence>
<dbReference type="Proteomes" id="UP000320333">
    <property type="component" value="Unassembled WGS sequence"/>
</dbReference>
<evidence type="ECO:0000256" key="4">
    <source>
        <dbReference type="ARBA" id="ARBA00022980"/>
    </source>
</evidence>
<evidence type="ECO:0000256" key="2">
    <source>
        <dbReference type="ARBA" id="ARBA00010152"/>
    </source>
</evidence>
<keyword evidence="5" id="KW-0496">Mitochondrion</keyword>
<comment type="caution">
    <text evidence="7">The sequence shown here is derived from an EMBL/GenBank/DDBJ whole genome shotgun (WGS) entry which is preliminary data.</text>
</comment>
<evidence type="ECO:0000256" key="3">
    <source>
        <dbReference type="ARBA" id="ARBA00022946"/>
    </source>
</evidence>
<proteinExistence type="inferred from homology"/>
<keyword evidence="4" id="KW-0689">Ribosomal protein</keyword>
<reference evidence="7 8" key="1">
    <citation type="journal article" date="2019" name="Sci. Rep.">
        <title>Comparative genomics of chytrid fungi reveal insights into the obligate biotrophic and pathogenic lifestyle of Synchytrium endobioticum.</title>
        <authorList>
            <person name="van de Vossenberg B.T.L.H."/>
            <person name="Warris S."/>
            <person name="Nguyen H.D.T."/>
            <person name="van Gent-Pelzer M.P.E."/>
            <person name="Joly D.L."/>
            <person name="van de Geest H.C."/>
            <person name="Bonants P.J.M."/>
            <person name="Smith D.S."/>
            <person name="Levesque C.A."/>
            <person name="van der Lee T.A.J."/>
        </authorList>
    </citation>
    <scope>NUCLEOTIDE SEQUENCE [LARGE SCALE GENOMIC DNA]</scope>
    <source>
        <strain evidence="7 8">CBS 675.73</strain>
    </source>
</reference>
<comment type="subcellular location">
    <subcellularLocation>
        <location evidence="1">Mitochondrion</location>
    </subcellularLocation>
</comment>
<evidence type="ECO:0000256" key="1">
    <source>
        <dbReference type="ARBA" id="ARBA00004173"/>
    </source>
</evidence>
<accession>A0A507F8Z8</accession>
<dbReference type="GO" id="GO:0005762">
    <property type="term" value="C:mitochondrial large ribosomal subunit"/>
    <property type="evidence" value="ECO:0007669"/>
    <property type="project" value="InterPro"/>
</dbReference>
<dbReference type="InterPro" id="IPR019189">
    <property type="entry name" value="Ribosomal_mL41"/>
</dbReference>
<dbReference type="AlphaFoldDB" id="A0A507F8Z8"/>
<evidence type="ECO:0000256" key="5">
    <source>
        <dbReference type="ARBA" id="ARBA00023128"/>
    </source>
</evidence>
<keyword evidence="3" id="KW-0809">Transit peptide</keyword>
<dbReference type="PANTHER" id="PTHR21338">
    <property type="entry name" value="MITOCHONDRIAL RIBOSOMAL PROTEIN L41"/>
    <property type="match status" value="1"/>
</dbReference>
<name>A0A507F8Z8_9FUNG</name>
<evidence type="ECO:0000256" key="6">
    <source>
        <dbReference type="ARBA" id="ARBA00023274"/>
    </source>
</evidence>
<protein>
    <submittedName>
        <fullName evidence="7">Uncharacterized protein</fullName>
    </submittedName>
</protein>
<dbReference type="PANTHER" id="PTHR21338:SF0">
    <property type="entry name" value="LARGE RIBOSOMAL SUBUNIT PROTEIN ML41"/>
    <property type="match status" value="1"/>
</dbReference>